<dbReference type="Gene3D" id="1.20.1280.50">
    <property type="match status" value="1"/>
</dbReference>
<dbReference type="Proteomes" id="UP000759537">
    <property type="component" value="Unassembled WGS sequence"/>
</dbReference>
<organism evidence="1 2">
    <name type="scientific">Russula ochroleuca</name>
    <dbReference type="NCBI Taxonomy" id="152965"/>
    <lineage>
        <taxon>Eukaryota</taxon>
        <taxon>Fungi</taxon>
        <taxon>Dikarya</taxon>
        <taxon>Basidiomycota</taxon>
        <taxon>Agaricomycotina</taxon>
        <taxon>Agaricomycetes</taxon>
        <taxon>Russulales</taxon>
        <taxon>Russulaceae</taxon>
        <taxon>Russula</taxon>
    </lineage>
</organism>
<keyword evidence="2" id="KW-1185">Reference proteome</keyword>
<gene>
    <name evidence="1" type="ORF">DFH94DRAFT_855572</name>
</gene>
<dbReference type="InterPro" id="IPR032675">
    <property type="entry name" value="LRR_dom_sf"/>
</dbReference>
<reference evidence="1" key="1">
    <citation type="submission" date="2019-10" db="EMBL/GenBank/DDBJ databases">
        <authorList>
            <consortium name="DOE Joint Genome Institute"/>
            <person name="Kuo A."/>
            <person name="Miyauchi S."/>
            <person name="Kiss E."/>
            <person name="Drula E."/>
            <person name="Kohler A."/>
            <person name="Sanchez-Garcia M."/>
            <person name="Andreopoulos B."/>
            <person name="Barry K.W."/>
            <person name="Bonito G."/>
            <person name="Buee M."/>
            <person name="Carver A."/>
            <person name="Chen C."/>
            <person name="Cichocki N."/>
            <person name="Clum A."/>
            <person name="Culley D."/>
            <person name="Crous P.W."/>
            <person name="Fauchery L."/>
            <person name="Girlanda M."/>
            <person name="Hayes R."/>
            <person name="Keri Z."/>
            <person name="LaButti K."/>
            <person name="Lipzen A."/>
            <person name="Lombard V."/>
            <person name="Magnuson J."/>
            <person name="Maillard F."/>
            <person name="Morin E."/>
            <person name="Murat C."/>
            <person name="Nolan M."/>
            <person name="Ohm R."/>
            <person name="Pangilinan J."/>
            <person name="Pereira M."/>
            <person name="Perotto S."/>
            <person name="Peter M."/>
            <person name="Riley R."/>
            <person name="Sitrit Y."/>
            <person name="Stielow B."/>
            <person name="Szollosi G."/>
            <person name="Zifcakova L."/>
            <person name="Stursova M."/>
            <person name="Spatafora J.W."/>
            <person name="Tedersoo L."/>
            <person name="Vaario L.-M."/>
            <person name="Yamada A."/>
            <person name="Yan M."/>
            <person name="Wang P."/>
            <person name="Xu J."/>
            <person name="Bruns T."/>
            <person name="Baldrian P."/>
            <person name="Vilgalys R."/>
            <person name="Henrissat B."/>
            <person name="Grigoriev I.V."/>
            <person name="Hibbett D."/>
            <person name="Nagy L.G."/>
            <person name="Martin F.M."/>
        </authorList>
    </citation>
    <scope>NUCLEOTIDE SEQUENCE</scope>
    <source>
        <strain evidence="1">Prilba</strain>
    </source>
</reference>
<dbReference type="EMBL" id="WHVB01000017">
    <property type="protein sequence ID" value="KAF8474363.1"/>
    <property type="molecule type" value="Genomic_DNA"/>
</dbReference>
<dbReference type="OrthoDB" id="3365698at2759"/>
<dbReference type="AlphaFoldDB" id="A0A9P5K1X9"/>
<dbReference type="SUPFAM" id="SSF52047">
    <property type="entry name" value="RNI-like"/>
    <property type="match status" value="1"/>
</dbReference>
<name>A0A9P5K1X9_9AGAM</name>
<accession>A0A9P5K1X9</accession>
<evidence type="ECO:0008006" key="3">
    <source>
        <dbReference type="Google" id="ProtNLM"/>
    </source>
</evidence>
<reference evidence="1" key="2">
    <citation type="journal article" date="2020" name="Nat. Commun.">
        <title>Large-scale genome sequencing of mycorrhizal fungi provides insights into the early evolution of symbiotic traits.</title>
        <authorList>
            <person name="Miyauchi S."/>
            <person name="Kiss E."/>
            <person name="Kuo A."/>
            <person name="Drula E."/>
            <person name="Kohler A."/>
            <person name="Sanchez-Garcia M."/>
            <person name="Morin E."/>
            <person name="Andreopoulos B."/>
            <person name="Barry K.W."/>
            <person name="Bonito G."/>
            <person name="Buee M."/>
            <person name="Carver A."/>
            <person name="Chen C."/>
            <person name="Cichocki N."/>
            <person name="Clum A."/>
            <person name="Culley D."/>
            <person name="Crous P.W."/>
            <person name="Fauchery L."/>
            <person name="Girlanda M."/>
            <person name="Hayes R.D."/>
            <person name="Keri Z."/>
            <person name="LaButti K."/>
            <person name="Lipzen A."/>
            <person name="Lombard V."/>
            <person name="Magnuson J."/>
            <person name="Maillard F."/>
            <person name="Murat C."/>
            <person name="Nolan M."/>
            <person name="Ohm R.A."/>
            <person name="Pangilinan J."/>
            <person name="Pereira M.F."/>
            <person name="Perotto S."/>
            <person name="Peter M."/>
            <person name="Pfister S."/>
            <person name="Riley R."/>
            <person name="Sitrit Y."/>
            <person name="Stielow J.B."/>
            <person name="Szollosi G."/>
            <person name="Zifcakova L."/>
            <person name="Stursova M."/>
            <person name="Spatafora J.W."/>
            <person name="Tedersoo L."/>
            <person name="Vaario L.M."/>
            <person name="Yamada A."/>
            <person name="Yan M."/>
            <person name="Wang P."/>
            <person name="Xu J."/>
            <person name="Bruns T."/>
            <person name="Baldrian P."/>
            <person name="Vilgalys R."/>
            <person name="Dunand C."/>
            <person name="Henrissat B."/>
            <person name="Grigoriev I.V."/>
            <person name="Hibbett D."/>
            <person name="Nagy L.G."/>
            <person name="Martin F.M."/>
        </authorList>
    </citation>
    <scope>NUCLEOTIDE SEQUENCE</scope>
    <source>
        <strain evidence="1">Prilba</strain>
    </source>
</reference>
<proteinExistence type="predicted"/>
<sequence length="466" mass="52993">MISIDMLPDDVLLEIFDFYNEGLEDNVFKKDIEKWQTLVHVCQRWRSVVFGSPRRLNLRPVCTQGTPARDMLDVWPSLPLLIHDSDSPIEGVDDIIAVLERSDRVAKIDLYDSALEKVVAAMQEPFPELTHLLLTSNDIAETVLPDSFLGGFAPRLQFLMLILIPFPGLPKLLLSATHLVTLHLWQLPHPGYFSPEVMVTALSTLTSLESLSLGFDSPRSRPDWASRRPPPLTRSVLPVLTTFWFRGVCEYLDDIVACIDAPRLYKLEITFFNQIVFDTPQFTQFICRTTRTPTSKEFEKALVVFADNAAKVNLSSRTSGYERLSVEIPCIELDWQVSSMEQICTLCLPPLSTLEDLYLYEHPYSQPVWQDIENTLWLELLQPFTAVKNLYLSEKFASRIMPALLVGGRTTEVLPTLQNIFLEGFQPSGTVQAGIQQFVVAPQVTSHPVAVSRWHNMKEDMARYTY</sequence>
<evidence type="ECO:0000313" key="1">
    <source>
        <dbReference type="EMBL" id="KAF8474363.1"/>
    </source>
</evidence>
<evidence type="ECO:0000313" key="2">
    <source>
        <dbReference type="Proteomes" id="UP000759537"/>
    </source>
</evidence>
<comment type="caution">
    <text evidence="1">The sequence shown here is derived from an EMBL/GenBank/DDBJ whole genome shotgun (WGS) entry which is preliminary data.</text>
</comment>
<protein>
    <recommendedName>
        <fullName evidence="3">F-box domain-containing protein</fullName>
    </recommendedName>
</protein>
<dbReference type="Gene3D" id="3.80.10.10">
    <property type="entry name" value="Ribonuclease Inhibitor"/>
    <property type="match status" value="1"/>
</dbReference>